<accession>A0ABR3J3F7</accession>
<evidence type="ECO:0000313" key="2">
    <source>
        <dbReference type="Proteomes" id="UP001556367"/>
    </source>
</evidence>
<dbReference type="EMBL" id="JASNQZ010000012">
    <property type="protein sequence ID" value="KAL0950167.1"/>
    <property type="molecule type" value="Genomic_DNA"/>
</dbReference>
<comment type="caution">
    <text evidence="1">The sequence shown here is derived from an EMBL/GenBank/DDBJ whole genome shotgun (WGS) entry which is preliminary data.</text>
</comment>
<sequence>MSSWALASYIKRLNTLVSSPKASMQSLAFLIVLYVALAHAKANDWAHPCFDGECAYDLAGTAESGYGSIKLFSSPSAIADITPAAGWVVLSCDQQAFSQEIRLVCKSHNAEGCENLLAGGAANKIVRLPESCSPAPFARVNFLSVDHNQGIPEHLHHQVARRNGVPPEVHVLSIDTNWDAVDTSQHGEVSFIFSGGNVPAFSLDNSVTAIEHWDPYEHINNAINDIANWNFDRKVGPASVDFQKNLQLLDIHQQCGPAAASLELGVNARAHAQVVVGVSGSGSFLKINKIAGYANLDADFEAHVLAKATLNGQVDSGRKLIFTKDIPAFSVPAIFKLGAVVQVDGETKAQLDMSVDADIGVAYQLQGVQFRFPATPGSPPPKISPKDTPIKLAASAGVKATGTIEGRLYPMVKLSLNALGGKAKAEASIQAEAWAKLDFNADASANAQISTKGKRSTKAVARAYIPPYDLLAREVQVQDHTNSDAATFSGCASLVGGIGIDGRVQGNFFHFFDANKQVSIFHKDFAIFKKCWNGGKAKRFVSEVTSRRSLLEGRAANAAICPKSPRSVTPIDSETVKASDIH</sequence>
<gene>
    <name evidence="1" type="ORF">HGRIS_010160</name>
</gene>
<reference evidence="2" key="1">
    <citation type="submission" date="2024-06" db="EMBL/GenBank/DDBJ databases">
        <title>Multi-omics analyses provide insights into the biosynthesis of the anticancer antibiotic pleurotin in Hohenbuehelia grisea.</title>
        <authorList>
            <person name="Weaver J.A."/>
            <person name="Alberti F."/>
        </authorList>
    </citation>
    <scope>NUCLEOTIDE SEQUENCE [LARGE SCALE GENOMIC DNA]</scope>
    <source>
        <strain evidence="2">T-177</strain>
    </source>
</reference>
<keyword evidence="2" id="KW-1185">Reference proteome</keyword>
<name>A0ABR3J3F7_9AGAR</name>
<proteinExistence type="predicted"/>
<organism evidence="1 2">
    <name type="scientific">Hohenbuehelia grisea</name>
    <dbReference type="NCBI Taxonomy" id="104357"/>
    <lineage>
        <taxon>Eukaryota</taxon>
        <taxon>Fungi</taxon>
        <taxon>Dikarya</taxon>
        <taxon>Basidiomycota</taxon>
        <taxon>Agaricomycotina</taxon>
        <taxon>Agaricomycetes</taxon>
        <taxon>Agaricomycetidae</taxon>
        <taxon>Agaricales</taxon>
        <taxon>Pleurotineae</taxon>
        <taxon>Pleurotaceae</taxon>
        <taxon>Hohenbuehelia</taxon>
    </lineage>
</organism>
<evidence type="ECO:0000313" key="1">
    <source>
        <dbReference type="EMBL" id="KAL0950167.1"/>
    </source>
</evidence>
<protein>
    <submittedName>
        <fullName evidence="1">Uncharacterized protein</fullName>
    </submittedName>
</protein>
<dbReference type="Proteomes" id="UP001556367">
    <property type="component" value="Unassembled WGS sequence"/>
</dbReference>